<comment type="caution">
    <text evidence="9">The sequence shown here is derived from an EMBL/GenBank/DDBJ whole genome shotgun (WGS) entry which is preliminary data.</text>
</comment>
<evidence type="ECO:0000256" key="2">
    <source>
        <dbReference type="ARBA" id="ARBA00022692"/>
    </source>
</evidence>
<dbReference type="PANTHER" id="PTHR31766">
    <property type="entry name" value="GLABROUS1 ENHANCER-BINDING PROTEIN-LIKE 2"/>
    <property type="match status" value="1"/>
</dbReference>
<feature type="transmembrane region" description="Helical" evidence="7">
    <location>
        <begin position="83"/>
        <end position="106"/>
    </location>
</feature>
<sequence length="317" mass="36177">MCAESRPSKVDKKSTPLKEDEIPSKELRSWVTDYRETRKIYIPGTDVDVGYALWWAMLFSLKRLFWRYALYALGWPRGSLETYFTSACVVAIYHSATLLFGLYAILRSQKYVPSGKLQPSPSWYNDATHSLMSFCTGYMIYDSIMGYVVETWQPGKGPVLTADDKLYLGHHILTTLYMMSARCIKAGHMSAMSLMFNGEFSSPFMNLSFILEKMLQSDCCRNFGWLPSLHVYAEQLFSIVYLICRVAVSPFVIGHVTFDLLFTKNGRRDVPIWISLLWMPLCWGVQFGSIGWIMTCIETIKTGPFGESLFGASLNEL</sequence>
<evidence type="ECO:0000256" key="1">
    <source>
        <dbReference type="ARBA" id="ARBA00004141"/>
    </source>
</evidence>
<evidence type="ECO:0000256" key="7">
    <source>
        <dbReference type="SAM" id="Phobius"/>
    </source>
</evidence>
<dbReference type="PANTHER" id="PTHR31766:SF2">
    <property type="entry name" value="GLABROUS1 ENHANCER-BINDING PROTEIN-LIKE 2"/>
    <property type="match status" value="1"/>
</dbReference>
<evidence type="ECO:0000256" key="5">
    <source>
        <dbReference type="PROSITE-ProRule" id="PRU00205"/>
    </source>
</evidence>
<gene>
    <name evidence="9" type="ORF">THAOC_37567</name>
</gene>
<dbReference type="EMBL" id="AGNL01050428">
    <property type="protein sequence ID" value="EJK43939.1"/>
    <property type="molecule type" value="Genomic_DNA"/>
</dbReference>
<proteinExistence type="predicted"/>
<dbReference type="eggNOG" id="ENOG502TG5Y">
    <property type="taxonomic scope" value="Eukaryota"/>
</dbReference>
<evidence type="ECO:0000313" key="9">
    <source>
        <dbReference type="EMBL" id="EJK43939.1"/>
    </source>
</evidence>
<dbReference type="InterPro" id="IPR006634">
    <property type="entry name" value="TLC-dom"/>
</dbReference>
<feature type="transmembrane region" description="Helical" evidence="7">
    <location>
        <begin position="270"/>
        <end position="293"/>
    </location>
</feature>
<feature type="transmembrane region" description="Helical" evidence="7">
    <location>
        <begin position="49"/>
        <end position="71"/>
    </location>
</feature>
<comment type="subcellular location">
    <subcellularLocation>
        <location evidence="1">Membrane</location>
        <topology evidence="1">Multi-pass membrane protein</topology>
    </subcellularLocation>
</comment>
<evidence type="ECO:0000259" key="8">
    <source>
        <dbReference type="PROSITE" id="PS50922"/>
    </source>
</evidence>
<evidence type="ECO:0000256" key="6">
    <source>
        <dbReference type="SAM" id="MobiDB-lite"/>
    </source>
</evidence>
<keyword evidence="3 7" id="KW-1133">Transmembrane helix</keyword>
<feature type="region of interest" description="Disordered" evidence="6">
    <location>
        <begin position="1"/>
        <end position="20"/>
    </location>
</feature>
<feature type="transmembrane region" description="Helical" evidence="7">
    <location>
        <begin position="236"/>
        <end position="258"/>
    </location>
</feature>
<accession>K0QZX1</accession>
<keyword evidence="2 5" id="KW-0812">Transmembrane</keyword>
<dbReference type="Pfam" id="PF03798">
    <property type="entry name" value="TRAM_LAG1_CLN8"/>
    <property type="match status" value="1"/>
</dbReference>
<dbReference type="OrthoDB" id="204175at2759"/>
<dbReference type="Proteomes" id="UP000266841">
    <property type="component" value="Unassembled WGS sequence"/>
</dbReference>
<protein>
    <recommendedName>
        <fullName evidence="8">TLC domain-containing protein</fullName>
    </recommendedName>
</protein>
<evidence type="ECO:0000256" key="4">
    <source>
        <dbReference type="ARBA" id="ARBA00023136"/>
    </source>
</evidence>
<dbReference type="GO" id="GO:0016020">
    <property type="term" value="C:membrane"/>
    <property type="evidence" value="ECO:0007669"/>
    <property type="project" value="UniProtKB-SubCell"/>
</dbReference>
<evidence type="ECO:0000313" key="10">
    <source>
        <dbReference type="Proteomes" id="UP000266841"/>
    </source>
</evidence>
<dbReference type="InterPro" id="IPR040327">
    <property type="entry name" value="At5g14285-like"/>
</dbReference>
<organism evidence="9 10">
    <name type="scientific">Thalassiosira oceanica</name>
    <name type="common">Marine diatom</name>
    <dbReference type="NCBI Taxonomy" id="159749"/>
    <lineage>
        <taxon>Eukaryota</taxon>
        <taxon>Sar</taxon>
        <taxon>Stramenopiles</taxon>
        <taxon>Ochrophyta</taxon>
        <taxon>Bacillariophyta</taxon>
        <taxon>Coscinodiscophyceae</taxon>
        <taxon>Thalassiosirophycidae</taxon>
        <taxon>Thalassiosirales</taxon>
        <taxon>Thalassiosiraceae</taxon>
        <taxon>Thalassiosira</taxon>
    </lineage>
</organism>
<name>K0QZX1_THAOC</name>
<keyword evidence="10" id="KW-1185">Reference proteome</keyword>
<keyword evidence="4 5" id="KW-0472">Membrane</keyword>
<dbReference type="SMART" id="SM00724">
    <property type="entry name" value="TLC"/>
    <property type="match status" value="1"/>
</dbReference>
<dbReference type="PROSITE" id="PS50922">
    <property type="entry name" value="TLC"/>
    <property type="match status" value="1"/>
</dbReference>
<dbReference type="OMA" id="HISAMTM"/>
<reference evidence="9 10" key="1">
    <citation type="journal article" date="2012" name="Genome Biol.">
        <title>Genome and low-iron response of an oceanic diatom adapted to chronic iron limitation.</title>
        <authorList>
            <person name="Lommer M."/>
            <person name="Specht M."/>
            <person name="Roy A.S."/>
            <person name="Kraemer L."/>
            <person name="Andreson R."/>
            <person name="Gutowska M.A."/>
            <person name="Wolf J."/>
            <person name="Bergner S.V."/>
            <person name="Schilhabel M.B."/>
            <person name="Klostermeier U.C."/>
            <person name="Beiko R.G."/>
            <person name="Rosenstiel P."/>
            <person name="Hippler M."/>
            <person name="Laroche J."/>
        </authorList>
    </citation>
    <scope>NUCLEOTIDE SEQUENCE [LARGE SCALE GENOMIC DNA]</scope>
    <source>
        <strain evidence="9 10">CCMP1005</strain>
    </source>
</reference>
<dbReference type="AlphaFoldDB" id="K0QZX1"/>
<feature type="domain" description="TLC" evidence="8">
    <location>
        <begin position="79"/>
        <end position="286"/>
    </location>
</feature>
<evidence type="ECO:0000256" key="3">
    <source>
        <dbReference type="ARBA" id="ARBA00022989"/>
    </source>
</evidence>